<reference evidence="2 3" key="1">
    <citation type="submission" date="2021-06" db="EMBL/GenBank/DDBJ databases">
        <title>Genome sequence of Babesia caballi.</title>
        <authorList>
            <person name="Yamagishi J."/>
            <person name="Kidaka T."/>
            <person name="Ochi A."/>
        </authorList>
    </citation>
    <scope>NUCLEOTIDE SEQUENCE [LARGE SCALE GENOMIC DNA]</scope>
    <source>
        <strain evidence="2">USDA-D6B2</strain>
    </source>
</reference>
<dbReference type="EMBL" id="BPLF01000002">
    <property type="protein sequence ID" value="GIX63661.1"/>
    <property type="molecule type" value="Genomic_DNA"/>
</dbReference>
<evidence type="ECO:0000313" key="2">
    <source>
        <dbReference type="EMBL" id="GIX63661.1"/>
    </source>
</evidence>
<evidence type="ECO:0000256" key="1">
    <source>
        <dbReference type="SAM" id="Phobius"/>
    </source>
</evidence>
<comment type="caution">
    <text evidence="2">The sequence shown here is derived from an EMBL/GenBank/DDBJ whole genome shotgun (WGS) entry which is preliminary data.</text>
</comment>
<keyword evidence="1" id="KW-0472">Membrane</keyword>
<keyword evidence="1" id="KW-1133">Transmembrane helix</keyword>
<gene>
    <name evidence="2" type="ORF">BcabD6B2_30960</name>
</gene>
<feature type="transmembrane region" description="Helical" evidence="1">
    <location>
        <begin position="116"/>
        <end position="138"/>
    </location>
</feature>
<keyword evidence="3" id="KW-1185">Reference proteome</keyword>
<sequence>MGKSITNLADKLGKATENQVRSFPVLQSYLGTYKKNLENVRDYGSSVSQEDRDKLKGWLAGQPSGTIGTLAEGLKQLIGYQSGQVGSSGIGKNGSYKSKYHNDTARWSQSPDDKRTCALIFLGIGPMLFYGLTYLYWWCEGNEGWSKEQLTGSSTTLSKYMTAIGFQSTVLNSSKSKGSEVAGTLKTAFPKELPYAMQTTKRKALFIAAANANKMPHNPFKTQALSAALKAGPSYPLYLKTLEQRGHSTTDYPLSRSHIIASPFFTPNDTYTVHSSSPATPSFLGYSGLTALAGGTYGFNVGGVGTFVNALLAVTRKDGGSVPGGDNGAISKLSDDVKKLLQGVEVSGTGLGAEFTKVKDALGEGQSNLITKLAEGLQQFIGYKSGMINGNNTPIITGGGILPANVAKHQVCNAVLNFLIRFLEGLCGINVESPNKDVLKVLGTLRNCVGTGEVPRGFGTLVDGIAKKVENHSGFSGQVGPSLKIMFEKLKGIVTTASFEKGGGNNVEDLQEFLEQAFNGRGNNEQSGDFQKLCQNIANMFGDSSITNGSLSTDKHLELNSLNNAIGQVTTQANKLNPSKFKTGLTKALAVGVQSAAIAFIAELQTKEYTSFYNGADNKDVGNDHCAKIFLGCLPLYYQALTYIYWGCHDKGGGWRHLTLATGAMRYYFDSHGLLPLYVDRNKRGAHIAHSALKGFQEFGTAASSPFTYASFTTKLQENVGRNSNDLPSNCPLSALFYGASCYFRCQQITTAKLAIHAPKTIREMLYFLAALQFSSAYDELNNHIDTVLHSPLSVADSSQKTDGNTLTASQLKVSPCLMCLLFLCSRVDSGIRCVQK</sequence>
<dbReference type="InterPro" id="IPR024751">
    <property type="entry name" value="VESA1"/>
</dbReference>
<dbReference type="RefSeq" id="XP_067715730.1">
    <property type="nucleotide sequence ID" value="XM_067859629.1"/>
</dbReference>
<dbReference type="AlphaFoldDB" id="A0AAV4LU03"/>
<dbReference type="Pfam" id="PF12785">
    <property type="entry name" value="VESA1_N"/>
    <property type="match status" value="2"/>
</dbReference>
<dbReference type="Proteomes" id="UP001497744">
    <property type="component" value="Unassembled WGS sequence"/>
</dbReference>
<name>A0AAV4LU03_BABCB</name>
<evidence type="ECO:0000313" key="3">
    <source>
        <dbReference type="Proteomes" id="UP001497744"/>
    </source>
</evidence>
<organism evidence="2 3">
    <name type="scientific">Babesia caballi</name>
    <dbReference type="NCBI Taxonomy" id="5871"/>
    <lineage>
        <taxon>Eukaryota</taxon>
        <taxon>Sar</taxon>
        <taxon>Alveolata</taxon>
        <taxon>Apicomplexa</taxon>
        <taxon>Aconoidasida</taxon>
        <taxon>Piroplasmida</taxon>
        <taxon>Babesiidae</taxon>
        <taxon>Babesia</taxon>
    </lineage>
</organism>
<accession>A0AAV4LU03</accession>
<proteinExistence type="predicted"/>
<keyword evidence="1" id="KW-0812">Transmembrane</keyword>
<protein>
    <submittedName>
        <fullName evidence="2">Variant erythrocyte surface antigen-1 family protein</fullName>
    </submittedName>
</protein>
<dbReference type="GeneID" id="94195142"/>